<dbReference type="SMART" id="SM00025">
    <property type="entry name" value="Pumilio"/>
    <property type="match status" value="7"/>
</dbReference>
<proteinExistence type="predicted"/>
<feature type="domain" description="PUM-HD" evidence="4">
    <location>
        <begin position="57"/>
        <end position="426"/>
    </location>
</feature>
<feature type="repeat" description="Pumilio" evidence="2">
    <location>
        <begin position="325"/>
        <end position="360"/>
    </location>
</feature>
<reference evidence="5" key="1">
    <citation type="submission" date="2021-01" db="EMBL/GenBank/DDBJ databases">
        <authorList>
            <consortium name="Genoscope - CEA"/>
            <person name="William W."/>
        </authorList>
    </citation>
    <scope>NUCLEOTIDE SEQUENCE</scope>
</reference>
<evidence type="ECO:0000313" key="5">
    <source>
        <dbReference type="EMBL" id="CAD8087344.1"/>
    </source>
</evidence>
<dbReference type="PANTHER" id="PTHR12537:SF12">
    <property type="entry name" value="MATERNAL PROTEIN PUMILIO"/>
    <property type="match status" value="1"/>
</dbReference>
<protein>
    <recommendedName>
        <fullName evidence="4">PUM-HD domain-containing protein</fullName>
    </recommendedName>
</protein>
<gene>
    <name evidence="5" type="ORF">PSON_ATCC_30995.1.T0510134</name>
</gene>
<evidence type="ECO:0000313" key="6">
    <source>
        <dbReference type="Proteomes" id="UP000692954"/>
    </source>
</evidence>
<dbReference type="EMBL" id="CAJJDN010000051">
    <property type="protein sequence ID" value="CAD8087344.1"/>
    <property type="molecule type" value="Genomic_DNA"/>
</dbReference>
<dbReference type="InterPro" id="IPR033133">
    <property type="entry name" value="PUM-HD"/>
</dbReference>
<dbReference type="AlphaFoldDB" id="A0A8S1NL52"/>
<evidence type="ECO:0000256" key="3">
    <source>
        <dbReference type="SAM" id="MobiDB-lite"/>
    </source>
</evidence>
<dbReference type="PROSITE" id="PS50302">
    <property type="entry name" value="PUM"/>
    <property type="match status" value="4"/>
</dbReference>
<organism evidence="5 6">
    <name type="scientific">Paramecium sonneborni</name>
    <dbReference type="NCBI Taxonomy" id="65129"/>
    <lineage>
        <taxon>Eukaryota</taxon>
        <taxon>Sar</taxon>
        <taxon>Alveolata</taxon>
        <taxon>Ciliophora</taxon>
        <taxon>Intramacronucleata</taxon>
        <taxon>Oligohymenophorea</taxon>
        <taxon>Peniculida</taxon>
        <taxon>Parameciidae</taxon>
        <taxon>Paramecium</taxon>
    </lineage>
</organism>
<keyword evidence="6" id="KW-1185">Reference proteome</keyword>
<dbReference type="Proteomes" id="UP000692954">
    <property type="component" value="Unassembled WGS sequence"/>
</dbReference>
<comment type="caution">
    <text evidence="5">The sequence shown here is derived from an EMBL/GenBank/DDBJ whole genome shotgun (WGS) entry which is preliminary data.</text>
</comment>
<dbReference type="OrthoDB" id="668540at2759"/>
<dbReference type="PROSITE" id="PS50303">
    <property type="entry name" value="PUM_HD"/>
    <property type="match status" value="1"/>
</dbReference>
<dbReference type="GO" id="GO:0010608">
    <property type="term" value="P:post-transcriptional regulation of gene expression"/>
    <property type="evidence" value="ECO:0007669"/>
    <property type="project" value="TreeGrafter"/>
</dbReference>
<keyword evidence="1" id="KW-0677">Repeat</keyword>
<feature type="repeat" description="Pumilio" evidence="2">
    <location>
        <begin position="364"/>
        <end position="400"/>
    </location>
</feature>
<sequence>MANPNIPVEFNKDDDELKCHPSQSGSTATPTLFENQNNSKTFCAQFFEDQLHQDDDEFDELNQQLNQVLLNDSFKPSLTQAFTADMSSYLSHEKLTKNSRKMQLEYQNANQREKDFVFNTYIKNDIENFSLDKYKHYVLEKIIEVGPPSHRNLILDRIYNQINKLIKDLYACKVMQKGLEVMTYNPQDSKEQLDNYLCFIHQDNTQMKKIYIDKIANQIIQKSLEILEGNNLLKLLQILNKYILNNNKDKFELSTDQYGCLIVNKIIDIYPKQFDVQTKSICNNIIVRTIENCSCLTRRQYANYIIQQILEKGQEIHKRLLMDQYLIKDFISMSMDKYGSNVAEKAIIYAGSQWRMKLWEEEVSISESSFKKLINDQYANYPIQRLFEYLEQLQRNEFIALLNKLQENNQLSNHGQIVQKFAQANYSVKRFTQKIVQTEIQKQNKNQEKNNNNNKQSKNQKQQQMNQQIPTFQMLQQQQQQLYQQQQQYQQQYQQYQQMYLQQQQQYKQFDQQQYQAAVMQQMLFLQQQQQQHLLAQMPQFYNQDVNYMPYPIMSQEQQMMMLRWIQQQQQLCNTNIQFQNGQQK</sequence>
<name>A0A8S1NL52_9CILI</name>
<dbReference type="Pfam" id="PF00806">
    <property type="entry name" value="PUF"/>
    <property type="match status" value="6"/>
</dbReference>
<dbReference type="GO" id="GO:0005737">
    <property type="term" value="C:cytoplasm"/>
    <property type="evidence" value="ECO:0007669"/>
    <property type="project" value="TreeGrafter"/>
</dbReference>
<feature type="region of interest" description="Disordered" evidence="3">
    <location>
        <begin position="442"/>
        <end position="464"/>
    </location>
</feature>
<evidence type="ECO:0000256" key="1">
    <source>
        <dbReference type="ARBA" id="ARBA00022737"/>
    </source>
</evidence>
<evidence type="ECO:0000256" key="2">
    <source>
        <dbReference type="PROSITE-ProRule" id="PRU00317"/>
    </source>
</evidence>
<dbReference type="GO" id="GO:0003729">
    <property type="term" value="F:mRNA binding"/>
    <property type="evidence" value="ECO:0007669"/>
    <property type="project" value="TreeGrafter"/>
</dbReference>
<feature type="repeat" description="Pumilio" evidence="2">
    <location>
        <begin position="288"/>
        <end position="323"/>
    </location>
</feature>
<feature type="repeat" description="Pumilio" evidence="2">
    <location>
        <begin position="121"/>
        <end position="156"/>
    </location>
</feature>
<accession>A0A8S1NL52</accession>
<evidence type="ECO:0000259" key="4">
    <source>
        <dbReference type="PROSITE" id="PS50303"/>
    </source>
</evidence>
<dbReference type="PANTHER" id="PTHR12537">
    <property type="entry name" value="RNA BINDING PROTEIN PUMILIO-RELATED"/>
    <property type="match status" value="1"/>
</dbReference>
<dbReference type="InterPro" id="IPR001313">
    <property type="entry name" value="Pumilio_RNA-bd_rpt"/>
</dbReference>